<evidence type="ECO:0000256" key="1">
    <source>
        <dbReference type="SAM" id="SignalP"/>
    </source>
</evidence>
<dbReference type="Proteomes" id="UP000005096">
    <property type="component" value="Chromosome"/>
</dbReference>
<dbReference type="AlphaFoldDB" id="E3CY68"/>
<dbReference type="InterPro" id="IPR002737">
    <property type="entry name" value="MEMO1_fam"/>
</dbReference>
<gene>
    <name evidence="2" type="ORF">Apau_1175</name>
</gene>
<evidence type="ECO:0000313" key="3">
    <source>
        <dbReference type="Proteomes" id="UP000005096"/>
    </source>
</evidence>
<sequence length="302" mass="32145">MFRALLAAVLLGLWLPGSAAALSCPPLPEGVRSALAVPATPVSPLPEVPVLPIAAGGIAPHHDLAGPLILRFYEALAAGDPHPRRVILLSPDHFRQGRASVSFCGADWETSFGSLRADREGVDVLAQSGLASRQDDLFPREHGVTVHLPLIRRAFPEATVLPLTVRAGASDLQLLGLRRLLLPLLVEGGLLVLSMDLSHHKRPPEALREDERTLPVLLAMRVGRVRGLDLDCPRGAVLFLGLLADRGIREGVLLEHAHSGTFTGDETAPCTTYATVLYPRSETGGSSGILPKPMLTKPQGAL</sequence>
<protein>
    <recommendedName>
        <fullName evidence="4">AmmeMemoRadiSam system protein B</fullName>
    </recommendedName>
</protein>
<dbReference type="RefSeq" id="WP_006300802.1">
    <property type="nucleotide sequence ID" value="NZ_CM001022.1"/>
</dbReference>
<dbReference type="OrthoDB" id="9810718at2"/>
<feature type="chain" id="PRO_5003168140" description="AmmeMemoRadiSam system protein B" evidence="1">
    <location>
        <begin position="22"/>
        <end position="302"/>
    </location>
</feature>
<name>E3CY68_9BACT</name>
<dbReference type="EMBL" id="CM001022">
    <property type="protein sequence ID" value="EFQ23601.1"/>
    <property type="molecule type" value="Genomic_DNA"/>
</dbReference>
<dbReference type="SUPFAM" id="SSF53213">
    <property type="entry name" value="LigB-like"/>
    <property type="match status" value="1"/>
</dbReference>
<dbReference type="STRING" id="584708.Apau_1175"/>
<proteinExistence type="predicted"/>
<dbReference type="HOGENOM" id="CLU_920217_0_0_0"/>
<keyword evidence="3" id="KW-1185">Reference proteome</keyword>
<evidence type="ECO:0000313" key="2">
    <source>
        <dbReference type="EMBL" id="EFQ23601.1"/>
    </source>
</evidence>
<dbReference type="Pfam" id="PF01875">
    <property type="entry name" value="Memo"/>
    <property type="match status" value="1"/>
</dbReference>
<dbReference type="eggNOG" id="COG1355">
    <property type="taxonomic scope" value="Bacteria"/>
</dbReference>
<evidence type="ECO:0008006" key="4">
    <source>
        <dbReference type="Google" id="ProtNLM"/>
    </source>
</evidence>
<keyword evidence="1" id="KW-0732">Signal</keyword>
<dbReference type="NCBIfam" id="TIGR04336">
    <property type="entry name" value="AmmeMemoSam_B"/>
    <property type="match status" value="1"/>
</dbReference>
<dbReference type="PaxDb" id="584708-Apau_1175"/>
<organism evidence="2 3">
    <name type="scientific">Aminomonas paucivorans DSM 12260</name>
    <dbReference type="NCBI Taxonomy" id="584708"/>
    <lineage>
        <taxon>Bacteria</taxon>
        <taxon>Thermotogati</taxon>
        <taxon>Synergistota</taxon>
        <taxon>Synergistia</taxon>
        <taxon>Synergistales</taxon>
        <taxon>Synergistaceae</taxon>
        <taxon>Aminomonas</taxon>
    </lineage>
</organism>
<dbReference type="PROSITE" id="PS51257">
    <property type="entry name" value="PROKAR_LIPOPROTEIN"/>
    <property type="match status" value="1"/>
</dbReference>
<feature type="signal peptide" evidence="1">
    <location>
        <begin position="1"/>
        <end position="21"/>
    </location>
</feature>
<accession>E3CY68</accession>
<dbReference type="Gene3D" id="3.40.830.10">
    <property type="entry name" value="LigB-like"/>
    <property type="match status" value="1"/>
</dbReference>
<reference evidence="2 3" key="1">
    <citation type="journal article" date="2010" name="Stand. Genomic Sci.">
        <title>Non-contiguous finished genome sequence of Aminomonas paucivorans type strain (GLU-3).</title>
        <authorList>
            <person name="Pitluck S."/>
            <person name="Yasawong M."/>
            <person name="Held B."/>
            <person name="Lapidus A."/>
            <person name="Nolan M."/>
            <person name="Copeland A."/>
            <person name="Lucas S."/>
            <person name="Del Rio T.G."/>
            <person name="Tice H."/>
            <person name="Cheng J.F."/>
            <person name="Chertkov O."/>
            <person name="Goodwin L."/>
            <person name="Tapia R."/>
            <person name="Han C."/>
            <person name="Liolios K."/>
            <person name="Ivanova N."/>
            <person name="Mavromatis K."/>
            <person name="Ovchinnikova G."/>
            <person name="Pati A."/>
            <person name="Chen A."/>
            <person name="Palaniappan K."/>
            <person name="Land M."/>
            <person name="Hauser L."/>
            <person name="Chang Y.J."/>
            <person name="Jeffries C.D."/>
            <person name="Pukall R."/>
            <person name="Spring S."/>
            <person name="Rohde M."/>
            <person name="Sikorski J."/>
            <person name="Goker M."/>
            <person name="Woyke T."/>
            <person name="Bristow J."/>
            <person name="Eisen J.A."/>
            <person name="Markowitz V."/>
            <person name="Hugenholtz P."/>
            <person name="Kyrpides N.C."/>
            <person name="Klenk H.P."/>
        </authorList>
    </citation>
    <scope>NUCLEOTIDE SEQUENCE [LARGE SCALE GENOMIC DNA]</scope>
    <source>
        <strain evidence="2 3">DSM 12260</strain>
    </source>
</reference>